<comment type="similarity">
    <text evidence="1 4 7">Belongs to the aldehyde dehydrogenase family.</text>
</comment>
<protein>
    <recommendedName>
        <fullName evidence="4">Aldehyde dehydrogenase</fullName>
    </recommendedName>
</protein>
<accession>A0A6I3KP94</accession>
<feature type="active site" evidence="5">
    <location>
        <position position="264"/>
    </location>
</feature>
<keyword evidence="3" id="KW-0520">NAD</keyword>
<evidence type="ECO:0000256" key="4">
    <source>
        <dbReference type="PIRNR" id="PIRNR036492"/>
    </source>
</evidence>
<evidence type="ECO:0000313" key="9">
    <source>
        <dbReference type="EMBL" id="MTD95602.1"/>
    </source>
</evidence>
<dbReference type="PANTHER" id="PTHR43570:SF20">
    <property type="entry name" value="ALDEHYDE DEHYDROGENASE ALDX-RELATED"/>
    <property type="match status" value="1"/>
</dbReference>
<dbReference type="InterPro" id="IPR016160">
    <property type="entry name" value="Ald_DH_CS_CYS"/>
</dbReference>
<name>A0A6I3KP94_9HYPH</name>
<dbReference type="GO" id="GO:0004029">
    <property type="term" value="F:aldehyde dehydrogenase (NAD+) activity"/>
    <property type="evidence" value="ECO:0007669"/>
    <property type="project" value="TreeGrafter"/>
</dbReference>
<dbReference type="InterPro" id="IPR029510">
    <property type="entry name" value="Ald_DH_CS_GLU"/>
</dbReference>
<proteinExistence type="inferred from homology"/>
<sequence>MNAHVPTAKFVLGSELAPVQSDLADILARQRAAFLRDGAPTFAARMADLAKLKKAVRAHLPEFAKTLHADFEGRSAKETAILEGMALVQGINYLRRNLKAWMRPQKRHVEMHFLPGGSRVVYQPLGVVGIMSPWNFPIGLSLMPLATAIAAGNRAMIKPSEMTPATTDLLSRMLAGIFPEDQVAVVTGGADVGAAFSGLPFDHLVFTGSTPVGKAVMKAASANLVPVTLELGGKSPVVVEKGFSLKRAASSIAFGKLANGGQVCVAPDYALVPEDDVEAFVAAYDAAVRALYPEGPASDNFTSVINQRHYDRLRGLVDEARAKGARVIEVGANPEAARSRPHTLAPTVVLGATADMAILKEEIFGPVLPIVPYRKIDDAVAHINAGERPLALYYFGGNGEDRRKVLDHTTSGNVTINDTLLHYAQDDLPFGGVGASGMGAYHGVEGFKSLSHAKGVFEQSRWNMTGALRPPFGLMTRFVTWYLMR</sequence>
<organism evidence="9 10">
    <name type="scientific">Hyphomicrobium album</name>
    <dbReference type="NCBI Taxonomy" id="2665159"/>
    <lineage>
        <taxon>Bacteria</taxon>
        <taxon>Pseudomonadati</taxon>
        <taxon>Pseudomonadota</taxon>
        <taxon>Alphaproteobacteria</taxon>
        <taxon>Hyphomicrobiales</taxon>
        <taxon>Hyphomicrobiaceae</taxon>
        <taxon>Hyphomicrobium</taxon>
    </lineage>
</organism>
<gene>
    <name evidence="9" type="ORF">GIW81_14785</name>
</gene>
<dbReference type="GO" id="GO:0005737">
    <property type="term" value="C:cytoplasm"/>
    <property type="evidence" value="ECO:0007669"/>
    <property type="project" value="TreeGrafter"/>
</dbReference>
<dbReference type="PANTHER" id="PTHR43570">
    <property type="entry name" value="ALDEHYDE DEHYDROGENASE"/>
    <property type="match status" value="1"/>
</dbReference>
<evidence type="ECO:0000256" key="6">
    <source>
        <dbReference type="PROSITE-ProRule" id="PRU10007"/>
    </source>
</evidence>
<dbReference type="PROSITE" id="PS00687">
    <property type="entry name" value="ALDEHYDE_DEHYDR_GLU"/>
    <property type="match status" value="1"/>
</dbReference>
<dbReference type="GO" id="GO:0006081">
    <property type="term" value="P:aldehyde metabolic process"/>
    <property type="evidence" value="ECO:0007669"/>
    <property type="project" value="InterPro"/>
</dbReference>
<evidence type="ECO:0000259" key="8">
    <source>
        <dbReference type="Pfam" id="PF00171"/>
    </source>
</evidence>
<keyword evidence="10" id="KW-1185">Reference proteome</keyword>
<keyword evidence="2 4" id="KW-0560">Oxidoreductase</keyword>
<dbReference type="InterPro" id="IPR015590">
    <property type="entry name" value="Aldehyde_DH_dom"/>
</dbReference>
<dbReference type="Pfam" id="PF00171">
    <property type="entry name" value="Aldedh"/>
    <property type="match status" value="1"/>
</dbReference>
<dbReference type="Gene3D" id="3.40.605.10">
    <property type="entry name" value="Aldehyde Dehydrogenase, Chain A, domain 1"/>
    <property type="match status" value="1"/>
</dbReference>
<dbReference type="SUPFAM" id="SSF53720">
    <property type="entry name" value="ALDH-like"/>
    <property type="match status" value="1"/>
</dbReference>
<dbReference type="AlphaFoldDB" id="A0A6I3KP94"/>
<dbReference type="PIRSF" id="PIRSF036492">
    <property type="entry name" value="ALDH"/>
    <property type="match status" value="1"/>
</dbReference>
<dbReference type="CDD" id="cd07133">
    <property type="entry name" value="ALDH_CALDH_CalB"/>
    <property type="match status" value="1"/>
</dbReference>
<dbReference type="Proteomes" id="UP000440694">
    <property type="component" value="Unassembled WGS sequence"/>
</dbReference>
<evidence type="ECO:0000256" key="3">
    <source>
        <dbReference type="ARBA" id="ARBA00023027"/>
    </source>
</evidence>
<dbReference type="InterPro" id="IPR016162">
    <property type="entry name" value="Ald_DH_N"/>
</dbReference>
<dbReference type="EMBL" id="WMBQ01000002">
    <property type="protein sequence ID" value="MTD95602.1"/>
    <property type="molecule type" value="Genomic_DNA"/>
</dbReference>
<evidence type="ECO:0000256" key="7">
    <source>
        <dbReference type="RuleBase" id="RU003345"/>
    </source>
</evidence>
<dbReference type="InterPro" id="IPR016161">
    <property type="entry name" value="Ald_DH/histidinol_DH"/>
</dbReference>
<feature type="active site" evidence="5 6">
    <location>
        <position position="230"/>
    </location>
</feature>
<dbReference type="PROSITE" id="PS00070">
    <property type="entry name" value="ALDEHYDE_DEHYDR_CYS"/>
    <property type="match status" value="1"/>
</dbReference>
<dbReference type="InterPro" id="IPR016163">
    <property type="entry name" value="Ald_DH_C"/>
</dbReference>
<evidence type="ECO:0000256" key="1">
    <source>
        <dbReference type="ARBA" id="ARBA00009986"/>
    </source>
</evidence>
<reference evidence="9 10" key="1">
    <citation type="submission" date="2019-11" db="EMBL/GenBank/DDBJ databases">
        <title>Identification of a novel strain.</title>
        <authorList>
            <person name="Xu Q."/>
            <person name="Wang G."/>
        </authorList>
    </citation>
    <scope>NUCLEOTIDE SEQUENCE [LARGE SCALE GENOMIC DNA]</scope>
    <source>
        <strain evidence="10">xq</strain>
    </source>
</reference>
<evidence type="ECO:0000313" key="10">
    <source>
        <dbReference type="Proteomes" id="UP000440694"/>
    </source>
</evidence>
<comment type="caution">
    <text evidence="9">The sequence shown here is derived from an EMBL/GenBank/DDBJ whole genome shotgun (WGS) entry which is preliminary data.</text>
</comment>
<dbReference type="Gene3D" id="3.40.309.10">
    <property type="entry name" value="Aldehyde Dehydrogenase, Chain A, domain 2"/>
    <property type="match status" value="1"/>
</dbReference>
<dbReference type="InterPro" id="IPR012394">
    <property type="entry name" value="Aldehyde_DH_NAD(P)"/>
</dbReference>
<feature type="domain" description="Aldehyde dehydrogenase" evidence="8">
    <location>
        <begin position="22"/>
        <end position="454"/>
    </location>
</feature>
<evidence type="ECO:0000256" key="2">
    <source>
        <dbReference type="ARBA" id="ARBA00023002"/>
    </source>
</evidence>
<dbReference type="RefSeq" id="WP_154740131.1">
    <property type="nucleotide sequence ID" value="NZ_WMBQ01000002.1"/>
</dbReference>
<evidence type="ECO:0000256" key="5">
    <source>
        <dbReference type="PIRSR" id="PIRSR036492-1"/>
    </source>
</evidence>